<dbReference type="GO" id="GO:0016758">
    <property type="term" value="F:hexosyltransferase activity"/>
    <property type="evidence" value="ECO:0007669"/>
    <property type="project" value="InterPro"/>
</dbReference>
<evidence type="ECO:0000313" key="6">
    <source>
        <dbReference type="Proteomes" id="UP000663505"/>
    </source>
</evidence>
<evidence type="ECO:0000256" key="3">
    <source>
        <dbReference type="ARBA" id="ARBA00022679"/>
    </source>
</evidence>
<organism evidence="5 6">
    <name type="scientific">Alicyclobacillus mengziensis</name>
    <dbReference type="NCBI Taxonomy" id="2931921"/>
    <lineage>
        <taxon>Bacteria</taxon>
        <taxon>Bacillati</taxon>
        <taxon>Bacillota</taxon>
        <taxon>Bacilli</taxon>
        <taxon>Bacillales</taxon>
        <taxon>Alicyclobacillaceae</taxon>
        <taxon>Alicyclobacillus</taxon>
    </lineage>
</organism>
<dbReference type="GO" id="GO:0009247">
    <property type="term" value="P:glycolipid biosynthetic process"/>
    <property type="evidence" value="ECO:0007669"/>
    <property type="project" value="InterPro"/>
</dbReference>
<evidence type="ECO:0000259" key="4">
    <source>
        <dbReference type="Pfam" id="PF06925"/>
    </source>
</evidence>
<dbReference type="RefSeq" id="WP_206657647.1">
    <property type="nucleotide sequence ID" value="NZ_CP071182.1"/>
</dbReference>
<name>A0A9X7W190_9BACL</name>
<keyword evidence="3" id="KW-0808">Transferase</keyword>
<dbReference type="Gene3D" id="3.40.50.2000">
    <property type="entry name" value="Glycogen Phosphorylase B"/>
    <property type="match status" value="1"/>
</dbReference>
<dbReference type="InterPro" id="IPR009695">
    <property type="entry name" value="Diacylglyc_glucosyltr_N"/>
</dbReference>
<dbReference type="KEGG" id="afx:JZ786_04810"/>
<keyword evidence="6" id="KW-1185">Reference proteome</keyword>
<gene>
    <name evidence="5" type="ORF">JZ786_04810</name>
</gene>
<dbReference type="EMBL" id="CP071182">
    <property type="protein sequence ID" value="QSO48312.1"/>
    <property type="molecule type" value="Genomic_DNA"/>
</dbReference>
<comment type="similarity">
    <text evidence="1">Belongs to the glycosyltransferase 28 family.</text>
</comment>
<protein>
    <submittedName>
        <fullName evidence="5">Galactosyldiacylglycerol synthase</fullName>
    </submittedName>
</protein>
<evidence type="ECO:0000313" key="5">
    <source>
        <dbReference type="EMBL" id="QSO48312.1"/>
    </source>
</evidence>
<dbReference type="AlphaFoldDB" id="A0A9X7W190"/>
<dbReference type="GO" id="GO:0016020">
    <property type="term" value="C:membrane"/>
    <property type="evidence" value="ECO:0007669"/>
    <property type="project" value="GOC"/>
</dbReference>
<proteinExistence type="inferred from homology"/>
<dbReference type="SUPFAM" id="SSF53756">
    <property type="entry name" value="UDP-Glycosyltransferase/glycogen phosphorylase"/>
    <property type="match status" value="1"/>
</dbReference>
<dbReference type="PANTHER" id="PTHR43025">
    <property type="entry name" value="MONOGALACTOSYLDIACYLGLYCEROL SYNTHASE"/>
    <property type="match status" value="1"/>
</dbReference>
<dbReference type="Pfam" id="PF06925">
    <property type="entry name" value="MGDG_synth"/>
    <property type="match status" value="1"/>
</dbReference>
<dbReference type="PANTHER" id="PTHR43025:SF3">
    <property type="entry name" value="MONOGALACTOSYLDIACYLGLYCEROL SYNTHASE 1, CHLOROPLASTIC"/>
    <property type="match status" value="1"/>
</dbReference>
<evidence type="ECO:0000256" key="1">
    <source>
        <dbReference type="ARBA" id="ARBA00006962"/>
    </source>
</evidence>
<sequence>MRVLLFTAHFGDGHRQVATALRTAFEAEGVEVEEIDCMRNAHPKYARMNEASFELATKYAPYIYGLSYTLTRTLNNDSWLWKLMSAGGQRTAEEAVVQFAPDAVLQLFPEHTLDHLYQTFASSRLPAHIKRPLAGVVLTDFSVHSRWFCPNSDVYYIPHDSFLDEARKVVRSTETADFVVSGIPLRAQFGTEFAVAREDTQVVGSCHPADRMSGHILVATGGRGVFNGLKDVLTTLYDQREGRDVVVMCGRNTAMLNLVSELAVNRPGLKALPFVENVASWLRSAAFAVVKPGGVTVAECLASGCPMLFYRPPLGQELDNAKWVTKFGAGRIATNLTELSSAARWLSQPENGNSASTSALSLGQADAATLVVKDVIHRVTTRQLNPAKSTVR</sequence>
<feature type="domain" description="Diacylglycerol glucosyltransferase N-terminal" evidence="4">
    <location>
        <begin position="14"/>
        <end position="184"/>
    </location>
</feature>
<reference evidence="5 6" key="1">
    <citation type="submission" date="2021-02" db="EMBL/GenBank/DDBJ databases">
        <title>Alicyclobacillus curvatus sp. nov. and Alicyclobacillus mengziensis sp. nov., two acidophilic bacteria isolated from acid mine drainage.</title>
        <authorList>
            <person name="Huang Y."/>
        </authorList>
    </citation>
    <scope>NUCLEOTIDE SEQUENCE [LARGE SCALE GENOMIC DNA]</scope>
    <source>
        <strain evidence="5 6">S30H14</strain>
    </source>
</reference>
<keyword evidence="2" id="KW-0328">Glycosyltransferase</keyword>
<evidence type="ECO:0000256" key="2">
    <source>
        <dbReference type="ARBA" id="ARBA00022676"/>
    </source>
</evidence>
<dbReference type="Proteomes" id="UP000663505">
    <property type="component" value="Chromosome"/>
</dbReference>
<accession>A0A9X7W190</accession>
<dbReference type="InterPro" id="IPR050519">
    <property type="entry name" value="Glycosyltransf_28_UgtP"/>
</dbReference>